<protein>
    <recommendedName>
        <fullName evidence="1">Fibrinogen C-terminal domain-containing protein</fullName>
    </recommendedName>
</protein>
<dbReference type="Gene3D" id="4.10.530.10">
    <property type="entry name" value="Gamma-fibrinogen Carboxyl Terminal Fragment, domain 2"/>
    <property type="match status" value="1"/>
</dbReference>
<dbReference type="SMART" id="SM00186">
    <property type="entry name" value="FBG"/>
    <property type="match status" value="1"/>
</dbReference>
<dbReference type="InterPro" id="IPR014716">
    <property type="entry name" value="Fibrinogen_a/b/g_C_1"/>
</dbReference>
<dbReference type="Proteomes" id="UP000005408">
    <property type="component" value="Unassembled WGS sequence"/>
</dbReference>
<evidence type="ECO:0000313" key="3">
    <source>
        <dbReference type="Proteomes" id="UP000005408"/>
    </source>
</evidence>
<dbReference type="Gene3D" id="3.90.215.10">
    <property type="entry name" value="Gamma Fibrinogen, chain A, domain 1"/>
    <property type="match status" value="1"/>
</dbReference>
<feature type="domain" description="Fibrinogen C-terminal" evidence="1">
    <location>
        <begin position="10"/>
        <end position="92"/>
    </location>
</feature>
<organism evidence="2 3">
    <name type="scientific">Magallana gigas</name>
    <name type="common">Pacific oyster</name>
    <name type="synonym">Crassostrea gigas</name>
    <dbReference type="NCBI Taxonomy" id="29159"/>
    <lineage>
        <taxon>Eukaryota</taxon>
        <taxon>Metazoa</taxon>
        <taxon>Spiralia</taxon>
        <taxon>Lophotrochozoa</taxon>
        <taxon>Mollusca</taxon>
        <taxon>Bivalvia</taxon>
        <taxon>Autobranchia</taxon>
        <taxon>Pteriomorphia</taxon>
        <taxon>Ostreida</taxon>
        <taxon>Ostreoidea</taxon>
        <taxon>Ostreidae</taxon>
        <taxon>Magallana</taxon>
    </lineage>
</organism>
<evidence type="ECO:0000259" key="1">
    <source>
        <dbReference type="PROSITE" id="PS51406"/>
    </source>
</evidence>
<reference evidence="2" key="1">
    <citation type="submission" date="2022-08" db="UniProtKB">
        <authorList>
            <consortium name="EnsemblMetazoa"/>
        </authorList>
    </citation>
    <scope>IDENTIFICATION</scope>
    <source>
        <strain evidence="2">05x7-T-G4-1.051#20</strain>
    </source>
</reference>
<dbReference type="InterPro" id="IPR050373">
    <property type="entry name" value="Fibrinogen_C-term_domain"/>
</dbReference>
<feature type="domain" description="Fibrinogen C-terminal" evidence="1">
    <location>
        <begin position="93"/>
        <end position="181"/>
    </location>
</feature>
<dbReference type="SUPFAM" id="SSF56496">
    <property type="entry name" value="Fibrinogen C-terminal domain-like"/>
    <property type="match status" value="1"/>
</dbReference>
<dbReference type="PROSITE" id="PS51406">
    <property type="entry name" value="FIBRINOGEN_C_2"/>
    <property type="match status" value="2"/>
</dbReference>
<proteinExistence type="predicted"/>
<dbReference type="InterPro" id="IPR036056">
    <property type="entry name" value="Fibrinogen-like_C"/>
</dbReference>
<accession>A0A8W8P0H5</accession>
<name>A0A8W8P0H5_MAGGI</name>
<sequence>MTSTEDGWRYYQISAPPDCHGVMETGESTSGLYVIDPFGDRQQPVTVYCDMDTDNGGWTAIQRRLRGTMKFDKTWTEFKNGFGDPPNAYWIGDSMINTGFSRVDLNGTSFSTVDRDNDQDSGNCAASFNGGWWHNACNDAFLNGPWSPENGPWPPESWCPWFSTITTDSNIAEVRLMIKPT</sequence>
<dbReference type="Pfam" id="PF00147">
    <property type="entry name" value="Fibrinogen_C"/>
    <property type="match status" value="2"/>
</dbReference>
<dbReference type="InterPro" id="IPR002181">
    <property type="entry name" value="Fibrinogen_a/b/g_C_dom"/>
</dbReference>
<dbReference type="AlphaFoldDB" id="A0A8W8P0H5"/>
<evidence type="ECO:0000313" key="2">
    <source>
        <dbReference type="EnsemblMetazoa" id="G7953.1:cds"/>
    </source>
</evidence>
<dbReference type="EnsemblMetazoa" id="G7953.1">
    <property type="protein sequence ID" value="G7953.1:cds"/>
    <property type="gene ID" value="G7953"/>
</dbReference>
<keyword evidence="3" id="KW-1185">Reference proteome</keyword>
<dbReference type="NCBIfam" id="NF040941">
    <property type="entry name" value="GGGWT_bact"/>
    <property type="match status" value="1"/>
</dbReference>
<dbReference type="PANTHER" id="PTHR19143">
    <property type="entry name" value="FIBRINOGEN/TENASCIN/ANGIOPOEITIN"/>
    <property type="match status" value="1"/>
</dbReference>
<dbReference type="GO" id="GO:0005615">
    <property type="term" value="C:extracellular space"/>
    <property type="evidence" value="ECO:0007669"/>
    <property type="project" value="TreeGrafter"/>
</dbReference>